<keyword evidence="1" id="KW-0479">Metal-binding</keyword>
<evidence type="ECO:0000259" key="3">
    <source>
        <dbReference type="PROSITE" id="PS50158"/>
    </source>
</evidence>
<evidence type="ECO:0000313" key="5">
    <source>
        <dbReference type="Proteomes" id="UP001358586"/>
    </source>
</evidence>
<comment type="caution">
    <text evidence="4">The sequence shown here is derived from an EMBL/GenBank/DDBJ whole genome shotgun (WGS) entry which is preliminary data.</text>
</comment>
<name>A0ABR0N265_GOSAR</name>
<dbReference type="Proteomes" id="UP001358586">
    <property type="component" value="Chromosome 11"/>
</dbReference>
<keyword evidence="1" id="KW-0862">Zinc</keyword>
<feature type="domain" description="CCHC-type" evidence="3">
    <location>
        <begin position="177"/>
        <end position="192"/>
    </location>
</feature>
<organism evidence="4 5">
    <name type="scientific">Gossypium arboreum</name>
    <name type="common">Tree cotton</name>
    <name type="synonym">Gossypium nanking</name>
    <dbReference type="NCBI Taxonomy" id="29729"/>
    <lineage>
        <taxon>Eukaryota</taxon>
        <taxon>Viridiplantae</taxon>
        <taxon>Streptophyta</taxon>
        <taxon>Embryophyta</taxon>
        <taxon>Tracheophyta</taxon>
        <taxon>Spermatophyta</taxon>
        <taxon>Magnoliopsida</taxon>
        <taxon>eudicotyledons</taxon>
        <taxon>Gunneridae</taxon>
        <taxon>Pentapetalae</taxon>
        <taxon>rosids</taxon>
        <taxon>malvids</taxon>
        <taxon>Malvales</taxon>
        <taxon>Malvaceae</taxon>
        <taxon>Malvoideae</taxon>
        <taxon>Gossypium</taxon>
    </lineage>
</organism>
<reference evidence="4 5" key="1">
    <citation type="submission" date="2023-03" db="EMBL/GenBank/DDBJ databases">
        <title>WGS of Gossypium arboreum.</title>
        <authorList>
            <person name="Yu D."/>
        </authorList>
    </citation>
    <scope>NUCLEOTIDE SEQUENCE [LARGE SCALE GENOMIC DNA]</scope>
    <source>
        <tissue evidence="4">Leaf</tissue>
    </source>
</reference>
<proteinExistence type="predicted"/>
<keyword evidence="1" id="KW-0863">Zinc-finger</keyword>
<keyword evidence="5" id="KW-1185">Reference proteome</keyword>
<sequence length="236" mass="26190">MDAIVISSDNRDGGGEDSNEDRITKKVSVKELKDDIDVNMVVDLCLEVGVSWKDKLLGGTEAIPKTSSTNTGNFDYENFNFVEGDILKFIANKISAINFSNRIQKLLVKDMETTMVLEEIESLVGKVARLDIKMDSDTRGRFARMTIYVDLEKSLVSQILNNGRIQRVEFEALLAVCFACGYYGHLKNLCPSIALDQCTVNGNVKSSSPMVEGSTPAMGEEPLGPWMIIKRISRHN</sequence>
<dbReference type="InterPro" id="IPR001878">
    <property type="entry name" value="Znf_CCHC"/>
</dbReference>
<dbReference type="InterPro" id="IPR040256">
    <property type="entry name" value="At4g02000-like"/>
</dbReference>
<dbReference type="PANTHER" id="PTHR31286">
    <property type="entry name" value="GLYCINE-RICH CELL WALL STRUCTURAL PROTEIN 1.8-LIKE"/>
    <property type="match status" value="1"/>
</dbReference>
<dbReference type="PANTHER" id="PTHR31286:SF173">
    <property type="entry name" value="DUF4283 DOMAIN-CONTAINING PROTEIN"/>
    <property type="match status" value="1"/>
</dbReference>
<accession>A0ABR0N265</accession>
<evidence type="ECO:0000256" key="1">
    <source>
        <dbReference type="PROSITE-ProRule" id="PRU00047"/>
    </source>
</evidence>
<dbReference type="EMBL" id="JARKNE010000011">
    <property type="protein sequence ID" value="KAK5784657.1"/>
    <property type="molecule type" value="Genomic_DNA"/>
</dbReference>
<feature type="region of interest" description="Disordered" evidence="2">
    <location>
        <begin position="1"/>
        <end position="20"/>
    </location>
</feature>
<evidence type="ECO:0000256" key="2">
    <source>
        <dbReference type="SAM" id="MobiDB-lite"/>
    </source>
</evidence>
<protein>
    <recommendedName>
        <fullName evidence="3">CCHC-type domain-containing protein</fullName>
    </recommendedName>
</protein>
<evidence type="ECO:0000313" key="4">
    <source>
        <dbReference type="EMBL" id="KAK5784657.1"/>
    </source>
</evidence>
<feature type="compositionally biased region" description="Basic and acidic residues" evidence="2">
    <location>
        <begin position="9"/>
        <end position="20"/>
    </location>
</feature>
<gene>
    <name evidence="4" type="ORF">PVK06_039183</name>
</gene>
<dbReference type="PROSITE" id="PS50158">
    <property type="entry name" value="ZF_CCHC"/>
    <property type="match status" value="1"/>
</dbReference>